<protein>
    <recommendedName>
        <fullName evidence="1">MOSC domain-containing protein</fullName>
    </recommendedName>
</protein>
<dbReference type="InterPro" id="IPR005302">
    <property type="entry name" value="MoCF_Sase_C"/>
</dbReference>
<organism evidence="2 3">
    <name type="scientific">Allacma fusca</name>
    <dbReference type="NCBI Taxonomy" id="39272"/>
    <lineage>
        <taxon>Eukaryota</taxon>
        <taxon>Metazoa</taxon>
        <taxon>Ecdysozoa</taxon>
        <taxon>Arthropoda</taxon>
        <taxon>Hexapoda</taxon>
        <taxon>Collembola</taxon>
        <taxon>Symphypleona</taxon>
        <taxon>Sminthuridae</taxon>
        <taxon>Allacma</taxon>
    </lineage>
</organism>
<dbReference type="GO" id="GO:0030151">
    <property type="term" value="F:molybdenum ion binding"/>
    <property type="evidence" value="ECO:0007669"/>
    <property type="project" value="InterPro"/>
</dbReference>
<keyword evidence="3" id="KW-1185">Reference proteome</keyword>
<dbReference type="EMBL" id="CAJVCH010478081">
    <property type="protein sequence ID" value="CAG7820426.1"/>
    <property type="molecule type" value="Genomic_DNA"/>
</dbReference>
<dbReference type="Pfam" id="PF03473">
    <property type="entry name" value="MOSC"/>
    <property type="match status" value="1"/>
</dbReference>
<dbReference type="PANTHER" id="PTHR14237">
    <property type="entry name" value="MOLYBDOPTERIN COFACTOR SULFURASE MOSC"/>
    <property type="match status" value="1"/>
</dbReference>
<comment type="caution">
    <text evidence="2">The sequence shown here is derived from an EMBL/GenBank/DDBJ whole genome shotgun (WGS) entry which is preliminary data.</text>
</comment>
<dbReference type="AlphaFoldDB" id="A0A8J2KM08"/>
<sequence>MLCQPNMVEVSWKSAAALSAAFATGSVATLLWGKLNKEKMKPEKWIRVGTVGELMVYPVKSCQGTSVNECTATEIGFKVTNFFRDRIFTVVNTKGETRRMTDLPKLALISPTIKDDTLTLSTPDKDPITISIPKDTPEARRTCSIFGEHVKCVLDCGSEVNKWLSEFLESDVFLYYHHDVTTQRHALTDSQKQFSTFSKLDKGTFQDETSYMFLTEESVEELNKRLDTPVTFLSFRPNIVIKGVSEPFAEDFWNFVRIGDESGPIFKASQPCLRCKLTNIDPSTGTTNPRGDPLRTLHKMKRKLGNEELDRICRTSAAFGLHLGLYKNSQPVKNGDPVYAAAL</sequence>
<feature type="domain" description="MOSC" evidence="1">
    <location>
        <begin position="181"/>
        <end position="341"/>
    </location>
</feature>
<dbReference type="OrthoDB" id="17255at2759"/>
<name>A0A8J2KM08_9HEXA</name>
<dbReference type="GO" id="GO:0003824">
    <property type="term" value="F:catalytic activity"/>
    <property type="evidence" value="ECO:0007669"/>
    <property type="project" value="InterPro"/>
</dbReference>
<evidence type="ECO:0000259" key="1">
    <source>
        <dbReference type="PROSITE" id="PS51340"/>
    </source>
</evidence>
<reference evidence="2" key="1">
    <citation type="submission" date="2021-06" db="EMBL/GenBank/DDBJ databases">
        <authorList>
            <person name="Hodson N. C."/>
            <person name="Mongue J. A."/>
            <person name="Jaron S. K."/>
        </authorList>
    </citation>
    <scope>NUCLEOTIDE SEQUENCE</scope>
</reference>
<dbReference type="GO" id="GO:0030170">
    <property type="term" value="F:pyridoxal phosphate binding"/>
    <property type="evidence" value="ECO:0007669"/>
    <property type="project" value="InterPro"/>
</dbReference>
<dbReference type="InterPro" id="IPR005303">
    <property type="entry name" value="MOCOS_middle"/>
</dbReference>
<evidence type="ECO:0000313" key="2">
    <source>
        <dbReference type="EMBL" id="CAG7820426.1"/>
    </source>
</evidence>
<accession>A0A8J2KM08</accession>
<dbReference type="PANTHER" id="PTHR14237:SF19">
    <property type="entry name" value="MITOCHONDRIAL AMIDOXIME REDUCING COMPONENT 1"/>
    <property type="match status" value="1"/>
</dbReference>
<dbReference type="Pfam" id="PF03476">
    <property type="entry name" value="MOSC_N"/>
    <property type="match status" value="1"/>
</dbReference>
<dbReference type="Proteomes" id="UP000708208">
    <property type="component" value="Unassembled WGS sequence"/>
</dbReference>
<dbReference type="PROSITE" id="PS51340">
    <property type="entry name" value="MOSC"/>
    <property type="match status" value="1"/>
</dbReference>
<gene>
    <name evidence="2" type="ORF">AFUS01_LOCUS30816</name>
</gene>
<evidence type="ECO:0000313" key="3">
    <source>
        <dbReference type="Proteomes" id="UP000708208"/>
    </source>
</evidence>
<proteinExistence type="predicted"/>